<name>A0AAV2MVN2_9HYME</name>
<dbReference type="AlphaFoldDB" id="A0AAV2MVN2"/>
<protein>
    <submittedName>
        <fullName evidence="1">Uncharacterized protein</fullName>
    </submittedName>
</protein>
<evidence type="ECO:0000313" key="2">
    <source>
        <dbReference type="Proteomes" id="UP001497644"/>
    </source>
</evidence>
<sequence>MSISPIEQSDVQWCPARVSENKRKRVIKDRGKRGCVVSPGCLTADEEIEVSSENQDIRGQREGLTTTLLLVKVKATGDRCMAKPLVSSDW</sequence>
<reference evidence="1" key="1">
    <citation type="submission" date="2024-04" db="EMBL/GenBank/DDBJ databases">
        <authorList>
            <consortium name="Molecular Ecology Group"/>
        </authorList>
    </citation>
    <scope>NUCLEOTIDE SEQUENCE</scope>
</reference>
<accession>A0AAV2MVN2</accession>
<dbReference type="EMBL" id="CAXIPU020000386">
    <property type="protein sequence ID" value="CAL1671657.1"/>
    <property type="molecule type" value="Genomic_DNA"/>
</dbReference>
<keyword evidence="2" id="KW-1185">Reference proteome</keyword>
<evidence type="ECO:0000313" key="1">
    <source>
        <dbReference type="EMBL" id="CAL1671657.1"/>
    </source>
</evidence>
<organism evidence="1 2">
    <name type="scientific">Lasius platythorax</name>
    <dbReference type="NCBI Taxonomy" id="488582"/>
    <lineage>
        <taxon>Eukaryota</taxon>
        <taxon>Metazoa</taxon>
        <taxon>Ecdysozoa</taxon>
        <taxon>Arthropoda</taxon>
        <taxon>Hexapoda</taxon>
        <taxon>Insecta</taxon>
        <taxon>Pterygota</taxon>
        <taxon>Neoptera</taxon>
        <taxon>Endopterygota</taxon>
        <taxon>Hymenoptera</taxon>
        <taxon>Apocrita</taxon>
        <taxon>Aculeata</taxon>
        <taxon>Formicoidea</taxon>
        <taxon>Formicidae</taxon>
        <taxon>Formicinae</taxon>
        <taxon>Lasius</taxon>
        <taxon>Lasius</taxon>
    </lineage>
</organism>
<gene>
    <name evidence="1" type="ORF">LPLAT_LOCUS4091</name>
</gene>
<comment type="caution">
    <text evidence="1">The sequence shown here is derived from an EMBL/GenBank/DDBJ whole genome shotgun (WGS) entry which is preliminary data.</text>
</comment>
<proteinExistence type="predicted"/>
<dbReference type="Proteomes" id="UP001497644">
    <property type="component" value="Unassembled WGS sequence"/>
</dbReference>